<dbReference type="InterPro" id="IPR029056">
    <property type="entry name" value="Ribokinase-like"/>
</dbReference>
<evidence type="ECO:0000256" key="9">
    <source>
        <dbReference type="ARBA" id="ARBA00037917"/>
    </source>
</evidence>
<keyword evidence="13" id="KW-0418">Kinase</keyword>
<reference evidence="13 14" key="1">
    <citation type="submission" date="2020-08" db="EMBL/GenBank/DDBJ databases">
        <title>Genome public.</title>
        <authorList>
            <person name="Liu C."/>
            <person name="Sun Q."/>
        </authorList>
    </citation>
    <scope>NUCLEOTIDE SEQUENCE [LARGE SCALE GENOMIC DNA]</scope>
    <source>
        <strain evidence="13 14">NSJ-27</strain>
    </source>
</reference>
<organism evidence="13 14">
    <name type="scientific">Clostridium facile</name>
    <dbReference type="NCBI Taxonomy" id="2763035"/>
    <lineage>
        <taxon>Bacteria</taxon>
        <taxon>Bacillati</taxon>
        <taxon>Bacillota</taxon>
        <taxon>Clostridia</taxon>
        <taxon>Eubacteriales</taxon>
        <taxon>Clostridiaceae</taxon>
        <taxon>Clostridium</taxon>
    </lineage>
</organism>
<dbReference type="InterPro" id="IPR004399">
    <property type="entry name" value="HMP/HMP-P_kinase_dom"/>
</dbReference>
<dbReference type="EC" id="2.7.1.49" evidence="5"/>
<name>A0ABR7IRU0_9CLOT</name>
<keyword evidence="14" id="KW-1185">Reference proteome</keyword>
<evidence type="ECO:0000256" key="8">
    <source>
        <dbReference type="ARBA" id="ARBA00022977"/>
    </source>
</evidence>
<dbReference type="Proteomes" id="UP000649151">
    <property type="component" value="Unassembled WGS sequence"/>
</dbReference>
<dbReference type="SUPFAM" id="SSF53613">
    <property type="entry name" value="Ribokinase-like"/>
    <property type="match status" value="1"/>
</dbReference>
<comment type="caution">
    <text evidence="13">The sequence shown here is derived from an EMBL/GenBank/DDBJ whole genome shotgun (WGS) entry which is preliminary data.</text>
</comment>
<evidence type="ECO:0000256" key="2">
    <source>
        <dbReference type="ARBA" id="ARBA00000565"/>
    </source>
</evidence>
<evidence type="ECO:0000256" key="3">
    <source>
        <dbReference type="ARBA" id="ARBA00004769"/>
    </source>
</evidence>
<evidence type="ECO:0000256" key="5">
    <source>
        <dbReference type="ARBA" id="ARBA00012135"/>
    </source>
</evidence>
<comment type="pathway">
    <text evidence="9">Cofactor biosynthesis; thiamine diphosphate biosynthesis; 4-amino-2-methyl-5-diphosphomethylpyrimidine from 5-amino-1-(5-phospho-D-ribosyl)imidazole: step 2/3.</text>
</comment>
<evidence type="ECO:0000259" key="12">
    <source>
        <dbReference type="Pfam" id="PF08543"/>
    </source>
</evidence>
<dbReference type="PANTHER" id="PTHR20858:SF17">
    <property type="entry name" value="HYDROXYMETHYLPYRIMIDINE_PHOSPHOMETHYLPYRIMIDINE KINASE THI20-RELATED"/>
    <property type="match status" value="1"/>
</dbReference>
<dbReference type="InterPro" id="IPR013749">
    <property type="entry name" value="PM/HMP-P_kinase-1"/>
</dbReference>
<evidence type="ECO:0000256" key="1">
    <source>
        <dbReference type="ARBA" id="ARBA00000151"/>
    </source>
</evidence>
<feature type="domain" description="Pyridoxamine kinase/Phosphomethylpyrimidine kinase" evidence="12">
    <location>
        <begin position="11"/>
        <end position="253"/>
    </location>
</feature>
<comment type="catalytic activity">
    <reaction evidence="1">
        <text>4-amino-5-hydroxymethyl-2-methylpyrimidine + ATP = 4-amino-2-methyl-5-(phosphooxymethyl)pyrimidine + ADP + H(+)</text>
        <dbReference type="Rhea" id="RHEA:23096"/>
        <dbReference type="ChEBI" id="CHEBI:15378"/>
        <dbReference type="ChEBI" id="CHEBI:16892"/>
        <dbReference type="ChEBI" id="CHEBI:30616"/>
        <dbReference type="ChEBI" id="CHEBI:58354"/>
        <dbReference type="ChEBI" id="CHEBI:456216"/>
        <dbReference type="EC" id="2.7.1.49"/>
    </reaction>
</comment>
<dbReference type="GO" id="GO:0008972">
    <property type="term" value="F:phosphomethylpyrimidine kinase activity"/>
    <property type="evidence" value="ECO:0007669"/>
    <property type="project" value="UniProtKB-EC"/>
</dbReference>
<evidence type="ECO:0000313" key="13">
    <source>
        <dbReference type="EMBL" id="MBC5787850.1"/>
    </source>
</evidence>
<protein>
    <recommendedName>
        <fullName evidence="7">Hydroxymethylpyrimidine/phosphomethylpyrimidine kinase</fullName>
        <ecNumber evidence="5">2.7.1.49</ecNumber>
        <ecNumber evidence="6">2.7.4.7</ecNumber>
    </recommendedName>
    <alternativeName>
        <fullName evidence="10">Hydroxymethylpyrimidine kinase</fullName>
    </alternativeName>
    <alternativeName>
        <fullName evidence="11">Hydroxymethylpyrimidine phosphate kinase</fullName>
    </alternativeName>
</protein>
<proteinExistence type="inferred from homology"/>
<dbReference type="RefSeq" id="WP_186996632.1">
    <property type="nucleotide sequence ID" value="NZ_JACOQK010000001.1"/>
</dbReference>
<evidence type="ECO:0000256" key="7">
    <source>
        <dbReference type="ARBA" id="ARBA00019161"/>
    </source>
</evidence>
<accession>A0ABR7IRU0</accession>
<dbReference type="EC" id="2.7.4.7" evidence="6"/>
<comment type="similarity">
    <text evidence="4">Belongs to the ThiD family.</text>
</comment>
<keyword evidence="13" id="KW-0808">Transferase</keyword>
<gene>
    <name evidence="13" type="primary">thiD</name>
    <name evidence="13" type="ORF">H8Z77_07440</name>
</gene>
<dbReference type="EMBL" id="JACOQK010000001">
    <property type="protein sequence ID" value="MBC5787850.1"/>
    <property type="molecule type" value="Genomic_DNA"/>
</dbReference>
<evidence type="ECO:0000256" key="4">
    <source>
        <dbReference type="ARBA" id="ARBA00009879"/>
    </source>
</evidence>
<evidence type="ECO:0000313" key="14">
    <source>
        <dbReference type="Proteomes" id="UP000649151"/>
    </source>
</evidence>
<dbReference type="NCBIfam" id="TIGR00097">
    <property type="entry name" value="HMP-P_kinase"/>
    <property type="match status" value="1"/>
</dbReference>
<sequence length="259" mass="28254">MKKILTIAGSDCSGGAGIQADLKTITVHKQYGMSVITAVTAQNTLGVVSVWECPVEIVSQQLDCIFQDITPDAVKIGMIPNHEIAHVVAKKLVQYHTRNLVIDPVMVSTSGKALMTQQTIQVCKQELFPLAKLVTPNLPEAEYLLDTEITTRKEMEEAAERLHHQFGSAILLKGGHLDGDADDLLYDGEYHWFHTNRINNPNNHGTGCTLSSAIACGLSEGIDLQNSIKKAKQYLTGTLSSKLNLGHGNGPLDHMYPIK</sequence>
<comment type="catalytic activity">
    <reaction evidence="2">
        <text>4-amino-2-methyl-5-(phosphooxymethyl)pyrimidine + ATP = 4-amino-2-methyl-5-(diphosphooxymethyl)pyrimidine + ADP</text>
        <dbReference type="Rhea" id="RHEA:19893"/>
        <dbReference type="ChEBI" id="CHEBI:30616"/>
        <dbReference type="ChEBI" id="CHEBI:57841"/>
        <dbReference type="ChEBI" id="CHEBI:58354"/>
        <dbReference type="ChEBI" id="CHEBI:456216"/>
        <dbReference type="EC" id="2.7.4.7"/>
    </reaction>
</comment>
<comment type="pathway">
    <text evidence="3">Cofactor biosynthesis; thiamine diphosphate biosynthesis; 4-amino-2-methyl-5-diphosphomethylpyrimidine from 5-amino-1-(5-phospho-D-ribosyl)imidazole: step 3/3.</text>
</comment>
<dbReference type="CDD" id="cd01169">
    <property type="entry name" value="HMPP_kinase"/>
    <property type="match status" value="1"/>
</dbReference>
<dbReference type="GO" id="GO:0008902">
    <property type="term" value="F:hydroxymethylpyrimidine kinase activity"/>
    <property type="evidence" value="ECO:0007669"/>
    <property type="project" value="UniProtKB-EC"/>
</dbReference>
<dbReference type="PANTHER" id="PTHR20858">
    <property type="entry name" value="PHOSPHOMETHYLPYRIMIDINE KINASE"/>
    <property type="match status" value="1"/>
</dbReference>
<evidence type="ECO:0000256" key="6">
    <source>
        <dbReference type="ARBA" id="ARBA00012963"/>
    </source>
</evidence>
<dbReference type="Pfam" id="PF08543">
    <property type="entry name" value="Phos_pyr_kin"/>
    <property type="match status" value="1"/>
</dbReference>
<evidence type="ECO:0000256" key="10">
    <source>
        <dbReference type="ARBA" id="ARBA00042102"/>
    </source>
</evidence>
<evidence type="ECO:0000256" key="11">
    <source>
        <dbReference type="ARBA" id="ARBA00043176"/>
    </source>
</evidence>
<dbReference type="Gene3D" id="3.40.1190.20">
    <property type="match status" value="1"/>
</dbReference>
<keyword evidence="8" id="KW-0784">Thiamine biosynthesis</keyword>